<dbReference type="Proteomes" id="UP000054477">
    <property type="component" value="Unassembled WGS sequence"/>
</dbReference>
<organism evidence="2 3">
    <name type="scientific">Laccaria amethystina LaAM-08-1</name>
    <dbReference type="NCBI Taxonomy" id="1095629"/>
    <lineage>
        <taxon>Eukaryota</taxon>
        <taxon>Fungi</taxon>
        <taxon>Dikarya</taxon>
        <taxon>Basidiomycota</taxon>
        <taxon>Agaricomycotina</taxon>
        <taxon>Agaricomycetes</taxon>
        <taxon>Agaricomycetidae</taxon>
        <taxon>Agaricales</taxon>
        <taxon>Agaricineae</taxon>
        <taxon>Hydnangiaceae</taxon>
        <taxon>Laccaria</taxon>
    </lineage>
</organism>
<keyword evidence="3" id="KW-1185">Reference proteome</keyword>
<name>A0A0C9X771_9AGAR</name>
<evidence type="ECO:0000313" key="3">
    <source>
        <dbReference type="Proteomes" id="UP000054477"/>
    </source>
</evidence>
<proteinExistence type="predicted"/>
<reference evidence="3" key="2">
    <citation type="submission" date="2015-01" db="EMBL/GenBank/DDBJ databases">
        <title>Evolutionary Origins and Diversification of the Mycorrhizal Mutualists.</title>
        <authorList>
            <consortium name="DOE Joint Genome Institute"/>
            <consortium name="Mycorrhizal Genomics Consortium"/>
            <person name="Kohler A."/>
            <person name="Kuo A."/>
            <person name="Nagy L.G."/>
            <person name="Floudas D."/>
            <person name="Copeland A."/>
            <person name="Barry K.W."/>
            <person name="Cichocki N."/>
            <person name="Veneault-Fourrey C."/>
            <person name="LaButti K."/>
            <person name="Lindquist E.A."/>
            <person name="Lipzen A."/>
            <person name="Lundell T."/>
            <person name="Morin E."/>
            <person name="Murat C."/>
            <person name="Riley R."/>
            <person name="Ohm R."/>
            <person name="Sun H."/>
            <person name="Tunlid A."/>
            <person name="Henrissat B."/>
            <person name="Grigoriev I.V."/>
            <person name="Hibbett D.S."/>
            <person name="Martin F."/>
        </authorList>
    </citation>
    <scope>NUCLEOTIDE SEQUENCE [LARGE SCALE GENOMIC DNA]</scope>
    <source>
        <strain evidence="3">LaAM-08-1</strain>
    </source>
</reference>
<sequence>MDNVQGHVAVGDVATDDGRTVCTYNNAINQHNVGSPNDTNNTADDNALSVPHPYTNAA</sequence>
<feature type="region of interest" description="Disordered" evidence="1">
    <location>
        <begin position="29"/>
        <end position="58"/>
    </location>
</feature>
<accession>A0A0C9X771</accession>
<reference evidence="2 3" key="1">
    <citation type="submission" date="2014-04" db="EMBL/GenBank/DDBJ databases">
        <authorList>
            <consortium name="DOE Joint Genome Institute"/>
            <person name="Kuo A."/>
            <person name="Kohler A."/>
            <person name="Nagy L.G."/>
            <person name="Floudas D."/>
            <person name="Copeland A."/>
            <person name="Barry K.W."/>
            <person name="Cichocki N."/>
            <person name="Veneault-Fourrey C."/>
            <person name="LaButti K."/>
            <person name="Lindquist E.A."/>
            <person name="Lipzen A."/>
            <person name="Lundell T."/>
            <person name="Morin E."/>
            <person name="Murat C."/>
            <person name="Sun H."/>
            <person name="Tunlid A."/>
            <person name="Henrissat B."/>
            <person name="Grigoriev I.V."/>
            <person name="Hibbett D.S."/>
            <person name="Martin F."/>
            <person name="Nordberg H.P."/>
            <person name="Cantor M.N."/>
            <person name="Hua S.X."/>
        </authorList>
    </citation>
    <scope>NUCLEOTIDE SEQUENCE [LARGE SCALE GENOMIC DNA]</scope>
    <source>
        <strain evidence="2 3">LaAM-08-1</strain>
    </source>
</reference>
<evidence type="ECO:0000313" key="2">
    <source>
        <dbReference type="EMBL" id="KIJ92272.1"/>
    </source>
</evidence>
<feature type="compositionally biased region" description="Low complexity" evidence="1">
    <location>
        <begin position="37"/>
        <end position="47"/>
    </location>
</feature>
<protein>
    <submittedName>
        <fullName evidence="2">Uncharacterized protein</fullName>
    </submittedName>
</protein>
<gene>
    <name evidence="2" type="ORF">K443DRAFT_13722</name>
</gene>
<evidence type="ECO:0000256" key="1">
    <source>
        <dbReference type="SAM" id="MobiDB-lite"/>
    </source>
</evidence>
<dbReference type="EMBL" id="KN838922">
    <property type="protein sequence ID" value="KIJ92272.1"/>
    <property type="molecule type" value="Genomic_DNA"/>
</dbReference>
<dbReference type="AlphaFoldDB" id="A0A0C9X771"/>
<dbReference type="HOGENOM" id="CLU_2979452_0_0_1"/>